<dbReference type="Gene3D" id="1.10.510.10">
    <property type="entry name" value="Transferase(Phosphotransferase) domain 1"/>
    <property type="match status" value="1"/>
</dbReference>
<dbReference type="InterPro" id="IPR011009">
    <property type="entry name" value="Kinase-like_dom_sf"/>
</dbReference>
<feature type="region of interest" description="Disordered" evidence="1">
    <location>
        <begin position="1"/>
        <end position="32"/>
    </location>
</feature>
<dbReference type="GO" id="GO:0005524">
    <property type="term" value="F:ATP binding"/>
    <property type="evidence" value="ECO:0007669"/>
    <property type="project" value="InterPro"/>
</dbReference>
<keyword evidence="3" id="KW-0808">Transferase</keyword>
<evidence type="ECO:0000259" key="2">
    <source>
        <dbReference type="PROSITE" id="PS50011"/>
    </source>
</evidence>
<keyword evidence="4" id="KW-1185">Reference proteome</keyword>
<evidence type="ECO:0000256" key="1">
    <source>
        <dbReference type="SAM" id="MobiDB-lite"/>
    </source>
</evidence>
<dbReference type="InterPro" id="IPR000719">
    <property type="entry name" value="Prot_kinase_dom"/>
</dbReference>
<feature type="domain" description="Protein kinase" evidence="2">
    <location>
        <begin position="291"/>
        <end position="574"/>
    </location>
</feature>
<dbReference type="AlphaFoldDB" id="A0A397S904"/>
<dbReference type="OrthoDB" id="2384430at2759"/>
<name>A0A397S904_9GLOM</name>
<dbReference type="PROSITE" id="PS50011">
    <property type="entry name" value="PROTEIN_KINASE_DOM"/>
    <property type="match status" value="1"/>
</dbReference>
<dbReference type="EMBL" id="QKYT01000817">
    <property type="protein sequence ID" value="RIA81299.1"/>
    <property type="molecule type" value="Genomic_DNA"/>
</dbReference>
<dbReference type="Gene3D" id="1.20.930.20">
    <property type="entry name" value="Adaptor protein Cbl, N-terminal domain"/>
    <property type="match status" value="1"/>
</dbReference>
<dbReference type="Proteomes" id="UP000265703">
    <property type="component" value="Unassembled WGS sequence"/>
</dbReference>
<dbReference type="InterPro" id="IPR001245">
    <property type="entry name" value="Ser-Thr/Tyr_kinase_cat_dom"/>
</dbReference>
<feature type="compositionally biased region" description="Basic and acidic residues" evidence="1">
    <location>
        <begin position="19"/>
        <end position="31"/>
    </location>
</feature>
<dbReference type="CDD" id="cd21037">
    <property type="entry name" value="MLKL_NTD"/>
    <property type="match status" value="1"/>
</dbReference>
<accession>A0A397S904</accession>
<dbReference type="InterPro" id="IPR051681">
    <property type="entry name" value="Ser/Thr_Kinases-Pseudokinases"/>
</dbReference>
<comment type="caution">
    <text evidence="3">The sequence shown here is derived from an EMBL/GenBank/DDBJ whole genome shotgun (WGS) entry which is preliminary data.</text>
</comment>
<dbReference type="InterPro" id="IPR011990">
    <property type="entry name" value="TPR-like_helical_dom_sf"/>
</dbReference>
<proteinExistence type="predicted"/>
<sequence>MSNSFNKNNKRTNEDEDQSRESKCPRIKVDDLTLDDTMDVEYSRSFISLSPSPSPSSPASPSITFQDYNGVSNKLDKMSLDNIEIGLNVIISGLDTSNVAKNFSVFAPFITSFLDIGSQIIKLYNQAKHNKEICGLLIKRCNFAMAAVRDLDIRRTENVNFFSKQENLKLFVEFIKCMKKIQNFIAEISQLKIFKKYLYANKIEENFTCLVTEFEGYMSSLNFSFTIQSRDELSVIKNEIKQIKEILICYGVSDDRQSQQNFFDGMNTVTEKNIEFQKQSKHKKILNSSEFKNLEKNEPLLHGKQYRKTNLCPSKKIEKRTSYTNCEDFCFKEFSNNSSTHSVDHDETQIEIRRQVNILKELKNSDHIIRFFGVAQEDTKYYLVTEWMKHGNLHEYYTNFRDSIDWKTKINFALDICRGVAYLHECEILHRDIQSANILVNEHHKVKIANFGLSRKFSDITRNILQSLENIRYMAPEKLLINSSDTKKKKVSYDDRCEIYSVGALLWEIAELKKPHSDLNKSEAIVSIRKRVKERYCLPFSDDVPHEWKHIVSKAMEYDPMWRYKISDICLDFYKLSEKYSDVRSKSPSYYDDDASTPRNYSENEKSSTINNNNENALITILSVDDAINEHKSPNGNKRLAWHSFSFHSHTNIEAKYWVGYYYYHEDIPELQFISSEQRIGIAIKIFKETAEEGNPLAQLEYGLCLWKGEENGANSVIILIDNL</sequence>
<gene>
    <name evidence="3" type="ORF">C1645_744634</name>
</gene>
<dbReference type="SUPFAM" id="SSF56112">
    <property type="entry name" value="Protein kinase-like (PK-like)"/>
    <property type="match status" value="1"/>
</dbReference>
<organism evidence="3 4">
    <name type="scientific">Glomus cerebriforme</name>
    <dbReference type="NCBI Taxonomy" id="658196"/>
    <lineage>
        <taxon>Eukaryota</taxon>
        <taxon>Fungi</taxon>
        <taxon>Fungi incertae sedis</taxon>
        <taxon>Mucoromycota</taxon>
        <taxon>Glomeromycotina</taxon>
        <taxon>Glomeromycetes</taxon>
        <taxon>Glomerales</taxon>
        <taxon>Glomeraceae</taxon>
        <taxon>Glomus</taxon>
    </lineage>
</organism>
<feature type="region of interest" description="Disordered" evidence="1">
    <location>
        <begin position="584"/>
        <end position="609"/>
    </location>
</feature>
<evidence type="ECO:0000313" key="4">
    <source>
        <dbReference type="Proteomes" id="UP000265703"/>
    </source>
</evidence>
<dbReference type="InterPro" id="IPR059179">
    <property type="entry name" value="MLKL-like_MCAfunc"/>
</dbReference>
<evidence type="ECO:0000313" key="3">
    <source>
        <dbReference type="EMBL" id="RIA81299.1"/>
    </source>
</evidence>
<keyword evidence="3" id="KW-0418">Kinase</keyword>
<dbReference type="PANTHER" id="PTHR44329">
    <property type="entry name" value="SERINE/THREONINE-PROTEIN KINASE TNNI3K-RELATED"/>
    <property type="match status" value="1"/>
</dbReference>
<feature type="compositionally biased region" description="Polar residues" evidence="1">
    <location>
        <begin position="597"/>
        <end position="609"/>
    </location>
</feature>
<dbReference type="Gene3D" id="1.25.40.10">
    <property type="entry name" value="Tetratricopeptide repeat domain"/>
    <property type="match status" value="1"/>
</dbReference>
<dbReference type="GO" id="GO:0007166">
    <property type="term" value="P:cell surface receptor signaling pathway"/>
    <property type="evidence" value="ECO:0007669"/>
    <property type="project" value="InterPro"/>
</dbReference>
<dbReference type="InterPro" id="IPR036537">
    <property type="entry name" value="Adaptor_Cbl_N_dom_sf"/>
</dbReference>
<dbReference type="GO" id="GO:0004674">
    <property type="term" value="F:protein serine/threonine kinase activity"/>
    <property type="evidence" value="ECO:0007669"/>
    <property type="project" value="TreeGrafter"/>
</dbReference>
<reference evidence="3 4" key="1">
    <citation type="submission" date="2018-06" db="EMBL/GenBank/DDBJ databases">
        <title>Comparative genomics reveals the genomic features of Rhizophagus irregularis, R. cerebriforme, R. diaphanum and Gigaspora rosea, and their symbiotic lifestyle signature.</title>
        <authorList>
            <person name="Morin E."/>
            <person name="San Clemente H."/>
            <person name="Chen E.C.H."/>
            <person name="De La Providencia I."/>
            <person name="Hainaut M."/>
            <person name="Kuo A."/>
            <person name="Kohler A."/>
            <person name="Murat C."/>
            <person name="Tang N."/>
            <person name="Roy S."/>
            <person name="Loubradou J."/>
            <person name="Henrissat B."/>
            <person name="Grigoriev I.V."/>
            <person name="Corradi N."/>
            <person name="Roux C."/>
            <person name="Martin F.M."/>
        </authorList>
    </citation>
    <scope>NUCLEOTIDE SEQUENCE [LARGE SCALE GENOMIC DNA]</scope>
    <source>
        <strain evidence="3 4">DAOM 227022</strain>
    </source>
</reference>
<protein>
    <submittedName>
        <fullName evidence="3">Kinase-like domain-containing protein</fullName>
    </submittedName>
</protein>
<dbReference type="Pfam" id="PF07714">
    <property type="entry name" value="PK_Tyr_Ser-Thr"/>
    <property type="match status" value="1"/>
</dbReference>